<protein>
    <submittedName>
        <fullName evidence="1">Uncharacterized protein</fullName>
    </submittedName>
</protein>
<gene>
    <name evidence="1" type="ORF">N3K66_002976</name>
</gene>
<accession>A0ACC0V604</accession>
<organism evidence="1 2">
    <name type="scientific">Trichothecium roseum</name>
    <dbReference type="NCBI Taxonomy" id="47278"/>
    <lineage>
        <taxon>Eukaryota</taxon>
        <taxon>Fungi</taxon>
        <taxon>Dikarya</taxon>
        <taxon>Ascomycota</taxon>
        <taxon>Pezizomycotina</taxon>
        <taxon>Sordariomycetes</taxon>
        <taxon>Hypocreomycetidae</taxon>
        <taxon>Hypocreales</taxon>
        <taxon>Hypocreales incertae sedis</taxon>
        <taxon>Trichothecium</taxon>
    </lineage>
</organism>
<dbReference type="EMBL" id="CM047942">
    <property type="protein sequence ID" value="KAI9901159.1"/>
    <property type="molecule type" value="Genomic_DNA"/>
</dbReference>
<evidence type="ECO:0000313" key="2">
    <source>
        <dbReference type="Proteomes" id="UP001163324"/>
    </source>
</evidence>
<dbReference type="Proteomes" id="UP001163324">
    <property type="component" value="Chromosome 3"/>
</dbReference>
<proteinExistence type="predicted"/>
<evidence type="ECO:0000313" key="1">
    <source>
        <dbReference type="EMBL" id="KAI9901159.1"/>
    </source>
</evidence>
<reference evidence="1" key="1">
    <citation type="submission" date="2022-10" db="EMBL/GenBank/DDBJ databases">
        <title>Complete Genome of Trichothecium roseum strain YXFP-22015, a Plant Pathogen Isolated from Citrus.</title>
        <authorList>
            <person name="Wang Y."/>
            <person name="Zhu L."/>
        </authorList>
    </citation>
    <scope>NUCLEOTIDE SEQUENCE</scope>
    <source>
        <strain evidence="1">YXFP-22015</strain>
    </source>
</reference>
<comment type="caution">
    <text evidence="1">The sequence shown here is derived from an EMBL/GenBank/DDBJ whole genome shotgun (WGS) entry which is preliminary data.</text>
</comment>
<sequence length="273" mass="30553">MDAKGQLPPDIDLPPAYEESASSSAATTAQHSQPPPPAFSESSGSHAKPTTLYVAGRFVHTSDSQAPPLFEFSHSVPFLKDTDRKVTMQRLDYSVKHGSSEVTTRKRHLWDLTHWTVFEMPSYQWQAESSTSKTIGHLGMDMFSTKLFRGDKSYRVFKAAKGSDKKLIKETAKTLFTATPPRQEGEVTFEWSDANGQIIAREIVRDELVGLMITVKLENEMRDALAAAWIMRLWWDLSRGKWGASKRESLAKAIWNGPSLYSLATDKSLANGR</sequence>
<name>A0ACC0V604_9HYPO</name>
<keyword evidence="2" id="KW-1185">Reference proteome</keyword>